<dbReference type="CDD" id="cd00054">
    <property type="entry name" value="EGF_CA"/>
    <property type="match status" value="1"/>
</dbReference>
<keyword evidence="2" id="KW-0732">Signal</keyword>
<feature type="signal peptide" evidence="2">
    <location>
        <begin position="1"/>
        <end position="16"/>
    </location>
</feature>
<gene>
    <name evidence="4" type="ORF">CBOVIS_LOCUS7920</name>
</gene>
<evidence type="ECO:0000256" key="1">
    <source>
        <dbReference type="PROSITE-ProRule" id="PRU00076"/>
    </source>
</evidence>
<feature type="domain" description="EGF-like" evidence="3">
    <location>
        <begin position="40"/>
        <end position="75"/>
    </location>
</feature>
<dbReference type="Proteomes" id="UP000494206">
    <property type="component" value="Unassembled WGS sequence"/>
</dbReference>
<dbReference type="EMBL" id="CADEPM010000005">
    <property type="protein sequence ID" value="CAB3405759.1"/>
    <property type="molecule type" value="Genomic_DNA"/>
</dbReference>
<keyword evidence="1" id="KW-1015">Disulfide bond</keyword>
<reference evidence="4 5" key="1">
    <citation type="submission" date="2020-04" db="EMBL/GenBank/DDBJ databases">
        <authorList>
            <person name="Laetsch R D."/>
            <person name="Stevens L."/>
            <person name="Kumar S."/>
            <person name="Blaxter L. M."/>
        </authorList>
    </citation>
    <scope>NUCLEOTIDE SEQUENCE [LARGE SCALE GENOMIC DNA]</scope>
</reference>
<feature type="disulfide bond" evidence="1">
    <location>
        <begin position="65"/>
        <end position="74"/>
    </location>
</feature>
<dbReference type="PANTHER" id="PTHR47324">
    <property type="entry name" value="PROTEIN IRG-7-RELATED"/>
    <property type="match status" value="1"/>
</dbReference>
<evidence type="ECO:0000313" key="4">
    <source>
        <dbReference type="EMBL" id="CAB3405759.1"/>
    </source>
</evidence>
<dbReference type="PANTHER" id="PTHR47324:SF1">
    <property type="entry name" value="EGF-LIKE DOMAIN-CONTAINING PROTEIN-RELATED"/>
    <property type="match status" value="1"/>
</dbReference>
<protein>
    <recommendedName>
        <fullName evidence="3">EGF-like domain-containing protein</fullName>
    </recommendedName>
</protein>
<dbReference type="Gene3D" id="2.10.25.10">
    <property type="entry name" value="Laminin"/>
    <property type="match status" value="1"/>
</dbReference>
<comment type="caution">
    <text evidence="4">The sequence shown here is derived from an EMBL/GenBank/DDBJ whole genome shotgun (WGS) entry which is preliminary data.</text>
</comment>
<dbReference type="InterPro" id="IPR000742">
    <property type="entry name" value="EGF"/>
</dbReference>
<dbReference type="SUPFAM" id="SSF57196">
    <property type="entry name" value="EGF/Laminin"/>
    <property type="match status" value="1"/>
</dbReference>
<feature type="chain" id="PRO_5035922150" description="EGF-like domain-containing protein" evidence="2">
    <location>
        <begin position="17"/>
        <end position="279"/>
    </location>
</feature>
<evidence type="ECO:0000256" key="2">
    <source>
        <dbReference type="SAM" id="SignalP"/>
    </source>
</evidence>
<keyword evidence="1" id="KW-0245">EGF-like domain</keyword>
<sequence>MRILYIGVLFLHFALAESIQCENGGFPNSDGICDCPSYFKGDNCSSIECLNGGYVDENGGKFCICPPGYLGIHCEAVKPSPAAHAQFRTMDFSLNIMNFNLYTPYWVIYIDAEENKNISAPEYAGLYWCYPVKIYKNIVKFIKKASLQNSAITIITQHPPNDDNFEEARSMVLAFGIKINVLWIPDDTFNPCTSPEVDHFRNFAENSGGIFAKLQTSDKEDSNTETIVRQILMTHRNPQYFALKRFNKCSEGAVDFQPDPNIAGPYYLTLFGGPFTNMP</sequence>
<evidence type="ECO:0000259" key="3">
    <source>
        <dbReference type="PROSITE" id="PS50026"/>
    </source>
</evidence>
<dbReference type="InterPro" id="IPR053295">
    <property type="entry name" value="Innate_immunity_reg"/>
</dbReference>
<organism evidence="4 5">
    <name type="scientific">Caenorhabditis bovis</name>
    <dbReference type="NCBI Taxonomy" id="2654633"/>
    <lineage>
        <taxon>Eukaryota</taxon>
        <taxon>Metazoa</taxon>
        <taxon>Ecdysozoa</taxon>
        <taxon>Nematoda</taxon>
        <taxon>Chromadorea</taxon>
        <taxon>Rhabditida</taxon>
        <taxon>Rhabditina</taxon>
        <taxon>Rhabditomorpha</taxon>
        <taxon>Rhabditoidea</taxon>
        <taxon>Rhabditidae</taxon>
        <taxon>Peloderinae</taxon>
        <taxon>Caenorhabditis</taxon>
    </lineage>
</organism>
<dbReference type="OrthoDB" id="5859488at2759"/>
<dbReference type="PROSITE" id="PS50026">
    <property type="entry name" value="EGF_3"/>
    <property type="match status" value="1"/>
</dbReference>
<dbReference type="PROSITE" id="PS00022">
    <property type="entry name" value="EGF_1"/>
    <property type="match status" value="1"/>
</dbReference>
<dbReference type="PROSITE" id="PS01186">
    <property type="entry name" value="EGF_2"/>
    <property type="match status" value="1"/>
</dbReference>
<name>A0A8S1EPT6_9PELO</name>
<evidence type="ECO:0000313" key="5">
    <source>
        <dbReference type="Proteomes" id="UP000494206"/>
    </source>
</evidence>
<proteinExistence type="predicted"/>
<keyword evidence="5" id="KW-1185">Reference proteome</keyword>
<accession>A0A8S1EPT6</accession>
<comment type="caution">
    <text evidence="1">Lacks conserved residue(s) required for the propagation of feature annotation.</text>
</comment>
<dbReference type="AlphaFoldDB" id="A0A8S1EPT6"/>